<dbReference type="Proteomes" id="UP001300604">
    <property type="component" value="Chromosome"/>
</dbReference>
<reference evidence="2" key="1">
    <citation type="submission" date="2024-06" db="EMBL/GenBank/DDBJ databases">
        <title>Caproicibacterium argilliputei sp. nov, a novel caproic acid producing anaerobic bacterium isolated from pit mud.</title>
        <authorList>
            <person name="Zeng C."/>
        </authorList>
    </citation>
    <scope>NUCLEOTIDE SEQUENCE [LARGE SCALE GENOMIC DNA]</scope>
    <source>
        <strain evidence="2">ZCY20-5</strain>
    </source>
</reference>
<gene>
    <name evidence="1" type="ORF">PXC00_06250</name>
</gene>
<proteinExistence type="predicted"/>
<dbReference type="KEGG" id="carl:PXC00_06250"/>
<accession>A0AA97DCQ2</accession>
<protein>
    <submittedName>
        <fullName evidence="1">Uncharacterized protein</fullName>
    </submittedName>
</protein>
<dbReference type="AlphaFoldDB" id="A0AA97DCQ2"/>
<sequence length="65" mass="7395">MTDEIRLLREQAECAKIGYLSGGISRDEAAERIKPYAAAFNEKSKELAAKHHMRPQKFSLTAFLR</sequence>
<keyword evidence="2" id="KW-1185">Reference proteome</keyword>
<reference evidence="1 2" key="2">
    <citation type="submission" date="2024-06" db="EMBL/GenBank/DDBJ databases">
        <title>Caproicibacterium argilliputei sp. nov, a novel caproic acid producing anaerobic bacterium isolated from pit mud.</title>
        <authorList>
            <person name="Xia S."/>
        </authorList>
    </citation>
    <scope>NUCLEOTIDE SEQUENCE [LARGE SCALE GENOMIC DNA]</scope>
    <source>
        <strain evidence="1 2">ZCY20-5</strain>
    </source>
</reference>
<organism evidence="1 2">
    <name type="scientific">Caproicibacterium argilliputei</name>
    <dbReference type="NCBI Taxonomy" id="3030016"/>
    <lineage>
        <taxon>Bacteria</taxon>
        <taxon>Bacillati</taxon>
        <taxon>Bacillota</taxon>
        <taxon>Clostridia</taxon>
        <taxon>Eubacteriales</taxon>
        <taxon>Oscillospiraceae</taxon>
        <taxon>Caproicibacterium</taxon>
    </lineage>
</organism>
<dbReference type="EMBL" id="CP135996">
    <property type="protein sequence ID" value="WOC33464.1"/>
    <property type="molecule type" value="Genomic_DNA"/>
</dbReference>
<evidence type="ECO:0000313" key="1">
    <source>
        <dbReference type="EMBL" id="WOC33464.1"/>
    </source>
</evidence>
<evidence type="ECO:0000313" key="2">
    <source>
        <dbReference type="Proteomes" id="UP001300604"/>
    </source>
</evidence>
<dbReference type="RefSeq" id="WP_275846536.1">
    <property type="nucleotide sequence ID" value="NZ_CP135996.1"/>
</dbReference>
<name>A0AA97DCQ2_9FIRM</name>